<dbReference type="Proteomes" id="UP001597393">
    <property type="component" value="Unassembled WGS sequence"/>
</dbReference>
<dbReference type="Gene3D" id="2.60.40.1120">
    <property type="entry name" value="Carboxypeptidase-like, regulatory domain"/>
    <property type="match status" value="1"/>
</dbReference>
<organism evidence="13 14">
    <name type="scientific">Sphingobacterium corticis</name>
    <dbReference type="NCBI Taxonomy" id="1812823"/>
    <lineage>
        <taxon>Bacteria</taxon>
        <taxon>Pseudomonadati</taxon>
        <taxon>Bacteroidota</taxon>
        <taxon>Sphingobacteriia</taxon>
        <taxon>Sphingobacteriales</taxon>
        <taxon>Sphingobacteriaceae</taxon>
        <taxon>Sphingobacterium</taxon>
    </lineage>
</organism>
<feature type="signal peptide" evidence="10">
    <location>
        <begin position="1"/>
        <end position="18"/>
    </location>
</feature>
<keyword evidence="2 8" id="KW-0813">Transport</keyword>
<evidence type="ECO:0000256" key="6">
    <source>
        <dbReference type="ARBA" id="ARBA00023136"/>
    </source>
</evidence>
<gene>
    <name evidence="13" type="ORF">ACFSQ3_08390</name>
</gene>
<dbReference type="Pfam" id="PF07715">
    <property type="entry name" value="Plug"/>
    <property type="match status" value="1"/>
</dbReference>
<keyword evidence="3 8" id="KW-1134">Transmembrane beta strand</keyword>
<keyword evidence="10" id="KW-0732">Signal</keyword>
<dbReference type="SUPFAM" id="SSF49452">
    <property type="entry name" value="Starch-binding domain-like"/>
    <property type="match status" value="1"/>
</dbReference>
<evidence type="ECO:0000256" key="2">
    <source>
        <dbReference type="ARBA" id="ARBA00022448"/>
    </source>
</evidence>
<reference evidence="14" key="1">
    <citation type="journal article" date="2019" name="Int. J. Syst. Evol. Microbiol.">
        <title>The Global Catalogue of Microorganisms (GCM) 10K type strain sequencing project: providing services to taxonomists for standard genome sequencing and annotation.</title>
        <authorList>
            <consortium name="The Broad Institute Genomics Platform"/>
            <consortium name="The Broad Institute Genome Sequencing Center for Infectious Disease"/>
            <person name="Wu L."/>
            <person name="Ma J."/>
        </authorList>
    </citation>
    <scope>NUCLEOTIDE SEQUENCE [LARGE SCALE GENOMIC DNA]</scope>
    <source>
        <strain evidence="14">KCTC 42248</strain>
    </source>
</reference>
<protein>
    <submittedName>
        <fullName evidence="13">TonB-dependent receptor</fullName>
    </submittedName>
</protein>
<comment type="similarity">
    <text evidence="8 9">Belongs to the TonB-dependent receptor family.</text>
</comment>
<dbReference type="InterPro" id="IPR037066">
    <property type="entry name" value="Plug_dom_sf"/>
</dbReference>
<dbReference type="InterPro" id="IPR012910">
    <property type="entry name" value="Plug_dom"/>
</dbReference>
<dbReference type="RefSeq" id="WP_380869097.1">
    <property type="nucleotide sequence ID" value="NZ_JBHUMA010000006.1"/>
</dbReference>
<keyword evidence="7 8" id="KW-0998">Cell outer membrane</keyword>
<keyword evidence="13" id="KW-0675">Receptor</keyword>
<dbReference type="InterPro" id="IPR010104">
    <property type="entry name" value="TonB_rcpt_bac"/>
</dbReference>
<proteinExistence type="inferred from homology"/>
<dbReference type="InterPro" id="IPR039426">
    <property type="entry name" value="TonB-dep_rcpt-like"/>
</dbReference>
<dbReference type="InterPro" id="IPR000531">
    <property type="entry name" value="Beta-barrel_TonB"/>
</dbReference>
<dbReference type="PROSITE" id="PS52016">
    <property type="entry name" value="TONB_DEPENDENT_REC_3"/>
    <property type="match status" value="1"/>
</dbReference>
<dbReference type="NCBIfam" id="TIGR01782">
    <property type="entry name" value="TonB-Xanth-Caul"/>
    <property type="match status" value="1"/>
</dbReference>
<evidence type="ECO:0000256" key="4">
    <source>
        <dbReference type="ARBA" id="ARBA00022692"/>
    </source>
</evidence>
<dbReference type="InterPro" id="IPR036942">
    <property type="entry name" value="Beta-barrel_TonB_sf"/>
</dbReference>
<dbReference type="PANTHER" id="PTHR40980:SF4">
    <property type="entry name" value="TONB-DEPENDENT RECEPTOR-LIKE BETA-BARREL DOMAIN-CONTAINING PROTEIN"/>
    <property type="match status" value="1"/>
</dbReference>
<evidence type="ECO:0000256" key="9">
    <source>
        <dbReference type="RuleBase" id="RU003357"/>
    </source>
</evidence>
<keyword evidence="14" id="KW-1185">Reference proteome</keyword>
<evidence type="ECO:0000259" key="11">
    <source>
        <dbReference type="Pfam" id="PF00593"/>
    </source>
</evidence>
<sequence>MKLLYSLLFMLICGHAFAQNTILQGKVLDASDNFSLPGATLRLEEGNRHTVSDQTGSFEFLNVPRGTYTLSVNYMGYQLYKQQITTGNNQQPIVVLLQPASQSMEAIAVLGDMAKGQAKALNQQKNNSNITNIISSDQVGRFPDQNIGDALKRVPGITMQNDQGEARNIIVRGLSPELNSVTINGDRIPSAEGDNRNVQMDLIPSDMISTVEVNKTLTPDMDADAIGGSVNLITRATPNGQRISATLSGGYAPIRGKGVYNGALVYGNRFANNKLGIVASGTFQSQNFGSDNIEATWKNDGGRIDMSEMDIRKYDVQRIRRSVSIASDYEFDARNRIEFNAIYNWRDDRENRYRTRYTDLEWNETNQNYNGRIRRETKGGLGRNPNDNTRFEQQRVMNFSLRGEHLLAPTLDFDWAASYSKALEDRPLERLIQFQQDNVALTQDLSDPNHPFIPDNYRDYSKFTLQQLTQKSDYTSEDEFGFKANVRFPFSVIPEQKGRIRVGTRLRLKNKMRENNYFTYKPTTPFGGMNNLPLVDWAGENYGPGSQYVPGSFVDKQFLGSLDLNNPALFTESAKLEEFLALNYSAKETIFANYIRWDQNFTERTSMIVGARMEYTRINYTGNYVQSEEELLGQVNNKNSYLNILPSISFKHDVTNDFILRAAITTGLARPNYYALAPFVSTIPDEQSIEAGNPNLKATYATNFDFMAENYFQNVGLVSGGVFYKRLKNFIYNYSDPNYNREKFAGDFPNVENPIPADNNLPWNFLQARNGESVDVYGLEVAFQRQLDFLPGKFLKGFGIYTNYTFTKSVAKGITNEDGEERTGLGLPRTAPHMFNGSLSWENNRFSARLSANFAAAYLDGIGETAFDDPYYDKQFFLDANASFKITPKLRVFAEANNLTNQPLRYYQGSQERMMQLEYYRARYTMGLKFDL</sequence>
<comment type="caution">
    <text evidence="13">The sequence shown here is derived from an EMBL/GenBank/DDBJ whole genome shotgun (WGS) entry which is preliminary data.</text>
</comment>
<dbReference type="Pfam" id="PF13715">
    <property type="entry name" value="CarbopepD_reg_2"/>
    <property type="match status" value="1"/>
</dbReference>
<dbReference type="Gene3D" id="2.40.170.20">
    <property type="entry name" value="TonB-dependent receptor, beta-barrel domain"/>
    <property type="match status" value="1"/>
</dbReference>
<evidence type="ECO:0000256" key="3">
    <source>
        <dbReference type="ARBA" id="ARBA00022452"/>
    </source>
</evidence>
<dbReference type="InterPro" id="IPR013784">
    <property type="entry name" value="Carb-bd-like_fold"/>
</dbReference>
<dbReference type="CDD" id="cd01347">
    <property type="entry name" value="ligand_gated_channel"/>
    <property type="match status" value="1"/>
</dbReference>
<name>A0ABW5NJB2_9SPHI</name>
<keyword evidence="4 8" id="KW-0812">Transmembrane</keyword>
<dbReference type="SUPFAM" id="SSF56935">
    <property type="entry name" value="Porins"/>
    <property type="match status" value="1"/>
</dbReference>
<dbReference type="Gene3D" id="2.170.130.10">
    <property type="entry name" value="TonB-dependent receptor, plug domain"/>
    <property type="match status" value="1"/>
</dbReference>
<evidence type="ECO:0000313" key="14">
    <source>
        <dbReference type="Proteomes" id="UP001597393"/>
    </source>
</evidence>
<evidence type="ECO:0000313" key="13">
    <source>
        <dbReference type="EMBL" id="MFD2598969.1"/>
    </source>
</evidence>
<feature type="chain" id="PRO_5046165937" evidence="10">
    <location>
        <begin position="19"/>
        <end position="932"/>
    </location>
</feature>
<feature type="domain" description="TonB-dependent receptor-like beta-barrel" evidence="11">
    <location>
        <begin position="449"/>
        <end position="899"/>
    </location>
</feature>
<keyword evidence="5 9" id="KW-0798">TonB box</keyword>
<evidence type="ECO:0000256" key="5">
    <source>
        <dbReference type="ARBA" id="ARBA00023077"/>
    </source>
</evidence>
<evidence type="ECO:0000259" key="12">
    <source>
        <dbReference type="Pfam" id="PF07715"/>
    </source>
</evidence>
<accession>A0ABW5NJB2</accession>
<evidence type="ECO:0000256" key="1">
    <source>
        <dbReference type="ARBA" id="ARBA00004571"/>
    </source>
</evidence>
<dbReference type="PANTHER" id="PTHR40980">
    <property type="entry name" value="PLUG DOMAIN-CONTAINING PROTEIN"/>
    <property type="match status" value="1"/>
</dbReference>
<feature type="domain" description="TonB-dependent receptor plug" evidence="12">
    <location>
        <begin position="126"/>
        <end position="228"/>
    </location>
</feature>
<dbReference type="Pfam" id="PF00593">
    <property type="entry name" value="TonB_dep_Rec_b-barrel"/>
    <property type="match status" value="1"/>
</dbReference>
<evidence type="ECO:0000256" key="10">
    <source>
        <dbReference type="SAM" id="SignalP"/>
    </source>
</evidence>
<evidence type="ECO:0000256" key="8">
    <source>
        <dbReference type="PROSITE-ProRule" id="PRU01360"/>
    </source>
</evidence>
<dbReference type="EMBL" id="JBHUMA010000006">
    <property type="protein sequence ID" value="MFD2598969.1"/>
    <property type="molecule type" value="Genomic_DNA"/>
</dbReference>
<keyword evidence="6 8" id="KW-0472">Membrane</keyword>
<evidence type="ECO:0000256" key="7">
    <source>
        <dbReference type="ARBA" id="ARBA00023237"/>
    </source>
</evidence>
<comment type="subcellular location">
    <subcellularLocation>
        <location evidence="1 8">Cell outer membrane</location>
        <topology evidence="1 8">Multi-pass membrane protein</topology>
    </subcellularLocation>
</comment>